<proteinExistence type="predicted"/>
<organism evidence="1 2">
    <name type="scientific">Chitinophaga costaii</name>
    <dbReference type="NCBI Taxonomy" id="1335309"/>
    <lineage>
        <taxon>Bacteria</taxon>
        <taxon>Pseudomonadati</taxon>
        <taxon>Bacteroidota</taxon>
        <taxon>Chitinophagia</taxon>
        <taxon>Chitinophagales</taxon>
        <taxon>Chitinophagaceae</taxon>
        <taxon>Chitinophaga</taxon>
    </lineage>
</organism>
<evidence type="ECO:0000313" key="1">
    <source>
        <dbReference type="EMBL" id="SCC58577.1"/>
    </source>
</evidence>
<keyword evidence="2" id="KW-1185">Reference proteome</keyword>
<evidence type="ECO:0000313" key="2">
    <source>
        <dbReference type="Proteomes" id="UP000242818"/>
    </source>
</evidence>
<dbReference type="EMBL" id="FMAR01000016">
    <property type="protein sequence ID" value="SCC58577.1"/>
    <property type="molecule type" value="Genomic_DNA"/>
</dbReference>
<reference evidence="1 2" key="1">
    <citation type="submission" date="2016-08" db="EMBL/GenBank/DDBJ databases">
        <authorList>
            <person name="Seilhamer J.J."/>
        </authorList>
    </citation>
    <scope>NUCLEOTIDE SEQUENCE [LARGE SCALE GENOMIC DNA]</scope>
    <source>
        <strain evidence="1 2">A37T2</strain>
    </source>
</reference>
<name>A0A1C4FRB8_9BACT</name>
<dbReference type="AlphaFoldDB" id="A0A1C4FRB8"/>
<sequence length="40" mass="4376">MECVGKATQSLIYPWVKALEHVGKANSTFNISQDKSVPTP</sequence>
<protein>
    <submittedName>
        <fullName evidence="1">Uncharacterized protein</fullName>
    </submittedName>
</protein>
<accession>A0A1C4FRB8</accession>
<dbReference type="Proteomes" id="UP000242818">
    <property type="component" value="Unassembled WGS sequence"/>
</dbReference>
<gene>
    <name evidence="1" type="ORF">GA0116948_11677</name>
</gene>